<dbReference type="EMBL" id="CP009216">
    <property type="protein sequence ID" value="AIL97824.1"/>
    <property type="molecule type" value="Genomic_DNA"/>
</dbReference>
<dbReference type="AlphaFoldDB" id="A0A077HN89"/>
<dbReference type="KEGG" id="cuv:CUREI_03120"/>
<dbReference type="EMBL" id="CP009215">
    <property type="protein sequence ID" value="AIL96419.1"/>
    <property type="molecule type" value="Genomic_DNA"/>
</dbReference>
<evidence type="ECO:0000313" key="3">
    <source>
        <dbReference type="Proteomes" id="UP000028939"/>
    </source>
</evidence>
<reference evidence="2 3" key="1">
    <citation type="submission" date="2014-08" db="EMBL/GenBank/DDBJ databases">
        <title>Complete genome sequence of Corynebacterium ureicelerivorans DSM 45051, a lipophilic and urea-splitting isolate from a blood culture of a septicaemia patient.</title>
        <authorList>
            <person name="Tippelt A."/>
            <person name="Albersmeier A."/>
            <person name="Brinkrolf K."/>
            <person name="Ruckert C."/>
            <person name="Tauch A."/>
        </authorList>
    </citation>
    <scope>NUCLEOTIDE SEQUENCE [LARGE SCALE GENOMIC DNA]</scope>
    <source>
        <strain evidence="2 3">IMMIB RIV-2301</strain>
        <plasmid evidence="3">Plasmid unnamed</plasmid>
        <plasmid evidence="2">unnamed</plasmid>
    </source>
</reference>
<accession>A0A077HN89</accession>
<evidence type="ECO:0000313" key="1">
    <source>
        <dbReference type="EMBL" id="AIL96419.1"/>
    </source>
</evidence>
<dbReference type="Proteomes" id="UP000028939">
    <property type="component" value="Chromosome"/>
</dbReference>
<gene>
    <name evidence="1" type="ORF">CUREI_03120</name>
    <name evidence="2" type="ORF">CUREI_11650</name>
</gene>
<organism evidence="2 3">
    <name type="scientific">Corynebacterium ureicelerivorans</name>
    <dbReference type="NCBI Taxonomy" id="401472"/>
    <lineage>
        <taxon>Bacteria</taxon>
        <taxon>Bacillati</taxon>
        <taxon>Actinomycetota</taxon>
        <taxon>Actinomycetes</taxon>
        <taxon>Mycobacteriales</taxon>
        <taxon>Corynebacteriaceae</taxon>
        <taxon>Corynebacterium</taxon>
    </lineage>
</organism>
<dbReference type="KEGG" id="cuv:CUREI_11650"/>
<dbReference type="Proteomes" id="UP000028939">
    <property type="component" value="Plasmid unnamed"/>
</dbReference>
<sequence length="130" mass="14379">MSDGNITCPAADECDVCGRCTMCHPRDPRYDHGGPLPAGNGGVNLHGPGWYSTDQVRDMLNKVGVDMEHAEHLMEEARQVVDCYVQSFLHTPDEHTATHYPDGVLHTFTGPNNDGHTRTWTVATRYPDTT</sequence>
<keyword evidence="3" id="KW-1185">Reference proteome</keyword>
<name>A0A077HN89_9CORY</name>
<evidence type="ECO:0000313" key="2">
    <source>
        <dbReference type="EMBL" id="AIL97824.1"/>
    </source>
</evidence>
<keyword evidence="2" id="KW-0614">Plasmid</keyword>
<protein>
    <submittedName>
        <fullName evidence="2">Uncharacterized protein</fullName>
    </submittedName>
</protein>
<dbReference type="HOGENOM" id="CLU_1934513_0_0_11"/>
<dbReference type="RefSeq" id="WP_038610267.1">
    <property type="nucleotide sequence ID" value="NZ_CP009215.1"/>
</dbReference>
<proteinExistence type="predicted"/>
<dbReference type="STRING" id="401472.CUREI_03120"/>
<geneLocation type="plasmid" evidence="2">
    <name>unnamed</name>
</geneLocation>